<gene>
    <name evidence="1" type="ORF">GPA21_02325</name>
</gene>
<evidence type="ECO:0000313" key="1">
    <source>
        <dbReference type="EMBL" id="NMG01811.1"/>
    </source>
</evidence>
<dbReference type="Proteomes" id="UP000599523">
    <property type="component" value="Unassembled WGS sequence"/>
</dbReference>
<reference evidence="1" key="1">
    <citation type="submission" date="2019-12" db="EMBL/GenBank/DDBJ databases">
        <title>Comparative genomics gives insights into the taxonomy of the Azoarcus-Aromatoleum group and reveals separate origins of nif in the plant-associated Azoarcus and non-plant-associated Aromatoleum sub-groups.</title>
        <authorList>
            <person name="Lafos M."/>
            <person name="Maluk M."/>
            <person name="Batista M."/>
            <person name="Junghare M."/>
            <person name="Carmona M."/>
            <person name="Faoro H."/>
            <person name="Cruz L.M."/>
            <person name="Battistoni F."/>
            <person name="De Souza E."/>
            <person name="Pedrosa F."/>
            <person name="Chen W.-M."/>
            <person name="Poole P.S."/>
            <person name="Dixon R.A."/>
            <person name="James E.K."/>
        </authorList>
    </citation>
    <scope>NUCLEOTIDE SEQUENCE</scope>
    <source>
        <strain evidence="1">NSC3</strain>
    </source>
</reference>
<comment type="caution">
    <text evidence="1">The sequence shown here is derived from an EMBL/GenBank/DDBJ whole genome shotgun (WGS) entry which is preliminary data.</text>
</comment>
<evidence type="ECO:0000313" key="2">
    <source>
        <dbReference type="Proteomes" id="UP000599523"/>
    </source>
</evidence>
<dbReference type="AlphaFoldDB" id="A0A972F5N7"/>
<dbReference type="RefSeq" id="WP_168986605.1">
    <property type="nucleotide sequence ID" value="NZ_CAWPHM010000319.1"/>
</dbReference>
<proteinExistence type="predicted"/>
<name>A0A972F5N7_9RHOO</name>
<dbReference type="EMBL" id="WTVM01000008">
    <property type="protein sequence ID" value="NMG01811.1"/>
    <property type="molecule type" value="Genomic_DNA"/>
</dbReference>
<organism evidence="1 2">
    <name type="scientific">Azoarcus taiwanensis</name>
    <dbReference type="NCBI Taxonomy" id="666964"/>
    <lineage>
        <taxon>Bacteria</taxon>
        <taxon>Pseudomonadati</taxon>
        <taxon>Pseudomonadota</taxon>
        <taxon>Betaproteobacteria</taxon>
        <taxon>Rhodocyclales</taxon>
        <taxon>Zoogloeaceae</taxon>
        <taxon>Azoarcus</taxon>
    </lineage>
</organism>
<accession>A0A972F5N7</accession>
<sequence>MNEQTYLSSQAELDALCESALDAGRLLRAELGKRDAPLSEMLTKALTAMSLLGSGSLPSSYRHLPQAFHDFARASNAKSAATAQLAARALVASSFTHPRNMRAVNLPPSILPLYAREFRRILETIRDEGTTIALTEDRWRKNLSILVGRLIPVGAEFADVGSGLPRSTLMRGSFIQRLRVLRCVMTGARGFRPMLELHAHPDSLDDFNPNGWLASYKRLAEILAINPGYKGVIASSWFRDPALSQISPRLSYLREYPETHGALMVKVGTDKEGRSGALTRSPTRRSLFEQGRYIPAIYLMIWPRRTMLAWAGISGEAID</sequence>
<keyword evidence="2" id="KW-1185">Reference proteome</keyword>
<protein>
    <submittedName>
        <fullName evidence="1">Uncharacterized protein</fullName>
    </submittedName>
</protein>